<organism evidence="1 2">
    <name type="scientific">Jiulongibacter sediminis</name>
    <dbReference type="NCBI Taxonomy" id="1605367"/>
    <lineage>
        <taxon>Bacteria</taxon>
        <taxon>Pseudomonadati</taxon>
        <taxon>Bacteroidota</taxon>
        <taxon>Cytophagia</taxon>
        <taxon>Cytophagales</taxon>
        <taxon>Leadbetterellaceae</taxon>
        <taxon>Jiulongibacter</taxon>
    </lineage>
</organism>
<evidence type="ECO:0000313" key="1">
    <source>
        <dbReference type="EMBL" id="KPM48249.1"/>
    </source>
</evidence>
<dbReference type="AlphaFoldDB" id="A0A0P7C2H5"/>
<keyword evidence="2" id="KW-1185">Reference proteome</keyword>
<sequence length="60" mass="6781">MFSFLNSVSWLVAAQKVNVTKKYIFNDTVLNNRGCKKNDAGGYILLFGYNQYQKSGKLSP</sequence>
<proteinExistence type="predicted"/>
<protein>
    <submittedName>
        <fullName evidence="1">Uncharacterized protein</fullName>
    </submittedName>
</protein>
<dbReference type="Proteomes" id="UP000050454">
    <property type="component" value="Unassembled WGS sequence"/>
</dbReference>
<dbReference type="STRING" id="1605367.AFM12_06200"/>
<reference evidence="1" key="1">
    <citation type="submission" date="2015-07" db="EMBL/GenBank/DDBJ databases">
        <title>The draft genome sequence of Leadbetterella sp. JN14-9.</title>
        <authorList>
            <person name="Liu Y."/>
            <person name="Du J."/>
            <person name="Shao Z."/>
        </authorList>
    </citation>
    <scope>NUCLEOTIDE SEQUENCE [LARGE SCALE GENOMIC DNA]</scope>
    <source>
        <strain evidence="1">JN14-9</strain>
    </source>
</reference>
<dbReference type="EMBL" id="LGTQ01000006">
    <property type="protein sequence ID" value="KPM48249.1"/>
    <property type="molecule type" value="Genomic_DNA"/>
</dbReference>
<name>A0A0P7C2H5_9BACT</name>
<gene>
    <name evidence="1" type="ORF">AFM12_06200</name>
</gene>
<accession>A0A0P7C2H5</accession>
<comment type="caution">
    <text evidence="1">The sequence shown here is derived from an EMBL/GenBank/DDBJ whole genome shotgun (WGS) entry which is preliminary data.</text>
</comment>
<evidence type="ECO:0000313" key="2">
    <source>
        <dbReference type="Proteomes" id="UP000050454"/>
    </source>
</evidence>